<sequence>MKKKILYLAVFSAAAIMLTGCKGGQEETEPATTEAPVIVTEPVTEAPVTEPPTETEKEDSMNRTRELKGLVKSSDTSSLTIQTERGKELTFSITGADIQVTGGIQAGNNVTVLYKGKISGTDTSGATVQMVTDLATGETPVTEGELMTEAEEADPEAGAGTLGGTIQELSVDRIVVLADDGDSYYFSMSEANINLTNGMQEDNYVTVNYNGDIHGPDLVPATSITDSNTANGETAVTPGAPAGDYSYVSGTIDEIGVSTISITDDDGVAMTIDTSSATYYLANGIVSGTYVTIAYTGTLSGTDTTGIQAVAVYDTTGSTSDTGSADTSGATVDDGTGADAGAVTDGGAVTDDGSGADAGAVTDDGSGADVGVVTDDGGTV</sequence>
<feature type="compositionally biased region" description="Basic and acidic residues" evidence="1">
    <location>
        <begin position="54"/>
        <end position="64"/>
    </location>
</feature>
<dbReference type="eggNOG" id="COG3103">
    <property type="taxonomic scope" value="Bacteria"/>
</dbReference>
<comment type="caution">
    <text evidence="2">The sequence shown here is derived from an EMBL/GenBank/DDBJ whole genome shotgun (WGS) entry which is preliminary data.</text>
</comment>
<feature type="region of interest" description="Disordered" evidence="1">
    <location>
        <begin position="316"/>
        <end position="380"/>
    </location>
</feature>
<protein>
    <recommendedName>
        <fullName evidence="4">DUF5666 domain-containing protein</fullName>
    </recommendedName>
</protein>
<dbReference type="PROSITE" id="PS51257">
    <property type="entry name" value="PROKAR_LIPOPROTEIN"/>
    <property type="match status" value="1"/>
</dbReference>
<evidence type="ECO:0000313" key="2">
    <source>
        <dbReference type="EMBL" id="EET62221.1"/>
    </source>
</evidence>
<evidence type="ECO:0008006" key="4">
    <source>
        <dbReference type="Google" id="ProtNLM"/>
    </source>
</evidence>
<dbReference type="EMBL" id="ACCL02000003">
    <property type="protein sequence ID" value="EET62221.1"/>
    <property type="molecule type" value="Genomic_DNA"/>
</dbReference>
<feature type="region of interest" description="Disordered" evidence="1">
    <location>
        <begin position="45"/>
        <end position="64"/>
    </location>
</feature>
<reference evidence="2" key="1">
    <citation type="submission" date="2009-07" db="EMBL/GenBank/DDBJ databases">
        <authorList>
            <person name="Weinstock G."/>
            <person name="Sodergren E."/>
            <person name="Clifton S."/>
            <person name="Fulton L."/>
            <person name="Fulton B."/>
            <person name="Courtney L."/>
            <person name="Fronick C."/>
            <person name="Harrison M."/>
            <person name="Strong C."/>
            <person name="Farmer C."/>
            <person name="Delahaunty K."/>
            <person name="Markovic C."/>
            <person name="Hall O."/>
            <person name="Minx P."/>
            <person name="Tomlinson C."/>
            <person name="Mitreva M."/>
            <person name="Nelson J."/>
            <person name="Hou S."/>
            <person name="Wollam A."/>
            <person name="Pepin K.H."/>
            <person name="Johnson M."/>
            <person name="Bhonagiri V."/>
            <person name="Nash W.E."/>
            <person name="Warren W."/>
            <person name="Chinwalla A."/>
            <person name="Mardis E.R."/>
            <person name="Wilson R.K."/>
        </authorList>
    </citation>
    <scope>NUCLEOTIDE SEQUENCE [LARGE SCALE GENOMIC DNA]</scope>
    <source>
        <strain evidence="2">DSM 14469</strain>
    </source>
</reference>
<dbReference type="STRING" id="168384.SAMN05660368_01356"/>
<name>C6LB90_9FIRM</name>
<evidence type="ECO:0000256" key="1">
    <source>
        <dbReference type="SAM" id="MobiDB-lite"/>
    </source>
</evidence>
<dbReference type="Proteomes" id="UP000005561">
    <property type="component" value="Unassembled WGS sequence"/>
</dbReference>
<organism evidence="2 3">
    <name type="scientific">Marvinbryantia formatexigens DSM 14469</name>
    <dbReference type="NCBI Taxonomy" id="478749"/>
    <lineage>
        <taxon>Bacteria</taxon>
        <taxon>Bacillati</taxon>
        <taxon>Bacillota</taxon>
        <taxon>Clostridia</taxon>
        <taxon>Lachnospirales</taxon>
        <taxon>Lachnospiraceae</taxon>
        <taxon>Marvinbryantia</taxon>
    </lineage>
</organism>
<evidence type="ECO:0000313" key="3">
    <source>
        <dbReference type="Proteomes" id="UP000005561"/>
    </source>
</evidence>
<gene>
    <name evidence="2" type="ORF">BRYFOR_05885</name>
</gene>
<accession>C6LB90</accession>
<dbReference type="RefSeq" id="WP_006860682.1">
    <property type="nucleotide sequence ID" value="NZ_ACCL02000003.1"/>
</dbReference>
<proteinExistence type="predicted"/>
<dbReference type="AlphaFoldDB" id="C6LB90"/>
<dbReference type="OrthoDB" id="9978144at2"/>
<keyword evidence="3" id="KW-1185">Reference proteome</keyword>